<sequence length="176" mass="20223">MLQMKFKPRFVEAFASGQKTTTLRMMDFRCFPSDHDTDKFFHQERLSEDITIPDYSAGATLIFDKGTVFTRVSDLDGLLKRQPCQPLSNIELVTETEDGEWVPFAIAFIADISVIKGDQITDQHAITDGFNPANHPRAELFVFMRDVYPNKDPLNEMYWLYTFTNIQMLPQWGGAV</sequence>
<gene>
    <name evidence="1" type="ORF">A7T00_16615</name>
</gene>
<dbReference type="EMBL" id="MLZC01000008">
    <property type="protein sequence ID" value="OHG64471.1"/>
    <property type="molecule type" value="Genomic_DNA"/>
</dbReference>
<dbReference type="RefSeq" id="WP_024154177.1">
    <property type="nucleotide sequence ID" value="NZ_QWDP01000002.1"/>
</dbReference>
<dbReference type="AlphaFoldDB" id="A0A1S0ZEM3"/>
<name>A0A1S0ZEM3_SALET</name>
<evidence type="ECO:0000313" key="1">
    <source>
        <dbReference type="EMBL" id="OHG64471.1"/>
    </source>
</evidence>
<protein>
    <submittedName>
        <fullName evidence="1">Uncharacterized protein</fullName>
    </submittedName>
</protein>
<comment type="caution">
    <text evidence="1">The sequence shown here is derived from an EMBL/GenBank/DDBJ whole genome shotgun (WGS) entry which is preliminary data.</text>
</comment>
<proteinExistence type="predicted"/>
<accession>A0A1S0ZEM3</accession>
<reference evidence="1" key="1">
    <citation type="submission" date="2016-09" db="EMBL/GenBank/DDBJ databases">
        <title>Whole genome sequencing of Salmonella enterica.</title>
        <authorList>
            <person name="Bell R."/>
        </authorList>
    </citation>
    <scope>NUCLEOTIDE SEQUENCE [LARGE SCALE GENOMIC DNA]</scope>
    <source>
        <strain evidence="1">CFSAN044978</strain>
    </source>
</reference>
<organism evidence="1">
    <name type="scientific">Salmonella enterica subsp. enterica serovar Saintpaul</name>
    <dbReference type="NCBI Taxonomy" id="90105"/>
    <lineage>
        <taxon>Bacteria</taxon>
        <taxon>Pseudomonadati</taxon>
        <taxon>Pseudomonadota</taxon>
        <taxon>Gammaproteobacteria</taxon>
        <taxon>Enterobacterales</taxon>
        <taxon>Enterobacteriaceae</taxon>
        <taxon>Salmonella</taxon>
    </lineage>
</organism>